<evidence type="ECO:0000259" key="3">
    <source>
        <dbReference type="PROSITE" id="PS51455"/>
    </source>
</evidence>
<feature type="region of interest" description="Disordered" evidence="2">
    <location>
        <begin position="771"/>
        <end position="827"/>
    </location>
</feature>
<feature type="region of interest" description="Disordered" evidence="2">
    <location>
        <begin position="264"/>
        <end position="294"/>
    </location>
</feature>
<dbReference type="Gene3D" id="3.30.800.10">
    <property type="entry name" value="Phosphatidylinositol Phosphate Kinase II Beta"/>
    <property type="match status" value="1"/>
</dbReference>
<dbReference type="InterPro" id="IPR027484">
    <property type="entry name" value="PInositol-4-P-5-kinase_N"/>
</dbReference>
<sequence length="921" mass="102048">MSSPVSVRRQSALSTDTDPLSSSQASFRTAPSPSTESSQYNFGFDSPPTSPAMNHKTLQVDTTDSIVKNVIPPPLPSPPASDDGDGETYREREWERNKGKEPLALSRPSQSEPARRAPPARSSLDVTPTQVPTPAPTASTTTSATAPGNRTSAETIRADIPKPSPADYLQPPPMSTHRPHRRNTTGSAARSGSVSSSNTVPPPASRSLHTQYASHPHYSTPVISDDVADMGMTSQIDTDVSDDIQTSIQMHADKIRRERMEKRAQQQAQAEAQLTRQASSYVGPGGKKPKPGEDVPLVGNLIGEDHVNYVLMYNMLTGIRIGVSRCQAKPKRPLTDEDFTAKHKYSFDIIGNELTPSAKYDFKFKDYAPWVFRALREDHFHLDPADYLLSLTSKYILSELGSPGKSGSFFYFSRDYRFIIKTIHHREHKFLLKVLKRYYEHVKANPHTLLSRFYGLHRVKMPHGRKIHFVIMNNLFPPHRDVHETYDLKGSTVGREWVDRQKKEQEKEKAETQSIRSEKHREKEKEKKKVSSPVLKDLNWIKAHNYLELGPEKRALLTEQLRRDKEMLKEIRVMDYSLLVGIHNMKRGNRDQVRRKTLRVFEPELKGELAVAGSTRGLGAGAMGRSVTTYGHGHGQQGGVGGAGSPGVAGTRAPGPLTKSMSMNLAHHRSGTSSQDVAALRRAMRESDPRPWSEKEFRSGHGRSLSAGTADGGAKGALPTVKIEAALTPPLREEVHMNETNTANGFTVEENEVDYFSQGQGQNRVFTTEPQPVVASPSPISSTSQDPSSLSSGDPTTTIASNSDTNDTTPPSAPETPSPLPELDLPITMSDDNRAHFLFYQDEGGLRATDEENKEMEMIYYLGVIDILTPYGGLKKVEHFWKGLSADRHKISPVPPAEYAERFFRFMKAIMRGGSGGEDFV</sequence>
<feature type="compositionally biased region" description="Low complexity" evidence="2">
    <location>
        <begin position="265"/>
        <end position="278"/>
    </location>
</feature>
<dbReference type="EMBL" id="JBANRG010000146">
    <property type="protein sequence ID" value="KAK7433647.1"/>
    <property type="molecule type" value="Genomic_DNA"/>
</dbReference>
<evidence type="ECO:0000256" key="2">
    <source>
        <dbReference type="SAM" id="MobiDB-lite"/>
    </source>
</evidence>
<feature type="compositionally biased region" description="Polar residues" evidence="2">
    <location>
        <begin position="1"/>
        <end position="41"/>
    </location>
</feature>
<proteinExistence type="predicted"/>
<dbReference type="InterPro" id="IPR002498">
    <property type="entry name" value="PInositol-4-P-4/5-kinase_core"/>
</dbReference>
<dbReference type="GO" id="GO:0016308">
    <property type="term" value="F:1-phosphatidylinositol-4-phosphate 5-kinase activity"/>
    <property type="evidence" value="ECO:0007669"/>
    <property type="project" value="UniProtKB-EC"/>
</dbReference>
<keyword evidence="1" id="KW-0067">ATP-binding</keyword>
<feature type="compositionally biased region" description="Basic and acidic residues" evidence="2">
    <location>
        <begin position="499"/>
        <end position="529"/>
    </location>
</feature>
<feature type="region of interest" description="Disordered" evidence="2">
    <location>
        <begin position="499"/>
        <end position="530"/>
    </location>
</feature>
<dbReference type="Pfam" id="PF01504">
    <property type="entry name" value="PIP5K"/>
    <property type="match status" value="1"/>
</dbReference>
<evidence type="ECO:0000313" key="5">
    <source>
        <dbReference type="Proteomes" id="UP001498398"/>
    </source>
</evidence>
<accession>A0ABR1IL13</accession>
<comment type="caution">
    <text evidence="4">The sequence shown here is derived from an EMBL/GenBank/DDBJ whole genome shotgun (WGS) entry which is preliminary data.</text>
</comment>
<evidence type="ECO:0000256" key="1">
    <source>
        <dbReference type="PROSITE-ProRule" id="PRU00781"/>
    </source>
</evidence>
<dbReference type="PANTHER" id="PTHR23086">
    <property type="entry name" value="PHOSPHATIDYLINOSITOL-4-PHOSPHATE 5-KINASE"/>
    <property type="match status" value="1"/>
</dbReference>
<gene>
    <name evidence="4" type="primary">MSS4</name>
    <name evidence="4" type="ORF">VKT23_020653</name>
</gene>
<keyword evidence="5" id="KW-1185">Reference proteome</keyword>
<evidence type="ECO:0000313" key="4">
    <source>
        <dbReference type="EMBL" id="KAK7433647.1"/>
    </source>
</evidence>
<feature type="compositionally biased region" description="Basic and acidic residues" evidence="2">
    <location>
        <begin position="87"/>
        <end position="101"/>
    </location>
</feature>
<feature type="compositionally biased region" description="Low complexity" evidence="2">
    <location>
        <begin position="771"/>
        <end position="795"/>
    </location>
</feature>
<dbReference type="Gene3D" id="3.30.810.10">
    <property type="entry name" value="2-Layer Sandwich"/>
    <property type="match status" value="2"/>
</dbReference>
<feature type="compositionally biased region" description="Polar residues" evidence="2">
    <location>
        <begin position="56"/>
        <end position="66"/>
    </location>
</feature>
<keyword evidence="1" id="KW-0547">Nucleotide-binding</keyword>
<feature type="compositionally biased region" description="Low complexity" evidence="2">
    <location>
        <begin position="126"/>
        <end position="147"/>
    </location>
</feature>
<dbReference type="CDD" id="cd17303">
    <property type="entry name" value="PIPKc_PIP5K_yeast_like"/>
    <property type="match status" value="1"/>
</dbReference>
<name>A0ABR1IL13_9AGAR</name>
<feature type="domain" description="PIPK" evidence="3">
    <location>
        <begin position="303"/>
        <end position="911"/>
    </location>
</feature>
<dbReference type="PANTHER" id="PTHR23086:SF8">
    <property type="entry name" value="PHOSPHATIDYLINOSITOL 5-PHOSPHATE 4-KINASE, ISOFORM A"/>
    <property type="match status" value="1"/>
</dbReference>
<organism evidence="4 5">
    <name type="scientific">Marasmiellus scandens</name>
    <dbReference type="NCBI Taxonomy" id="2682957"/>
    <lineage>
        <taxon>Eukaryota</taxon>
        <taxon>Fungi</taxon>
        <taxon>Dikarya</taxon>
        <taxon>Basidiomycota</taxon>
        <taxon>Agaricomycotina</taxon>
        <taxon>Agaricomycetes</taxon>
        <taxon>Agaricomycetidae</taxon>
        <taxon>Agaricales</taxon>
        <taxon>Marasmiineae</taxon>
        <taxon>Omphalotaceae</taxon>
        <taxon>Marasmiellus</taxon>
    </lineage>
</organism>
<feature type="compositionally biased region" description="Gly residues" evidence="2">
    <location>
        <begin position="632"/>
        <end position="647"/>
    </location>
</feature>
<keyword evidence="1" id="KW-0418">Kinase</keyword>
<dbReference type="EC" id="2.7.1.68" evidence="4"/>
<dbReference type="SUPFAM" id="SSF56104">
    <property type="entry name" value="SAICAR synthase-like"/>
    <property type="match status" value="2"/>
</dbReference>
<dbReference type="SMART" id="SM00330">
    <property type="entry name" value="PIPKc"/>
    <property type="match status" value="1"/>
</dbReference>
<feature type="compositionally biased region" description="Low complexity" evidence="2">
    <location>
        <begin position="184"/>
        <end position="199"/>
    </location>
</feature>
<feature type="compositionally biased region" description="Pro residues" evidence="2">
    <location>
        <begin position="811"/>
        <end position="820"/>
    </location>
</feature>
<feature type="compositionally biased region" description="Polar residues" evidence="2">
    <location>
        <begin position="796"/>
        <end position="808"/>
    </location>
</feature>
<feature type="compositionally biased region" description="Basic and acidic residues" evidence="2">
    <location>
        <begin position="683"/>
        <end position="699"/>
    </location>
</feature>
<dbReference type="InterPro" id="IPR027483">
    <property type="entry name" value="PInositol-4-P-4/5-kinase_C_sf"/>
</dbReference>
<feature type="region of interest" description="Disordered" evidence="2">
    <location>
        <begin position="1"/>
        <end position="210"/>
    </location>
</feature>
<dbReference type="InterPro" id="IPR023610">
    <property type="entry name" value="PInositol-4/5-P-5/4-kinase"/>
</dbReference>
<keyword evidence="1 4" id="KW-0808">Transferase</keyword>
<dbReference type="Proteomes" id="UP001498398">
    <property type="component" value="Unassembled WGS sequence"/>
</dbReference>
<reference evidence="4 5" key="1">
    <citation type="submission" date="2024-01" db="EMBL/GenBank/DDBJ databases">
        <title>A draft genome for the cacao thread blight pathogen Marasmiellus scandens.</title>
        <authorList>
            <person name="Baruah I.K."/>
            <person name="Leung J."/>
            <person name="Bukari Y."/>
            <person name="Amoako-Attah I."/>
            <person name="Meinhardt L.W."/>
            <person name="Bailey B.A."/>
            <person name="Cohen S.P."/>
        </authorList>
    </citation>
    <scope>NUCLEOTIDE SEQUENCE [LARGE SCALE GENOMIC DNA]</scope>
    <source>
        <strain evidence="4 5">GH-19</strain>
    </source>
</reference>
<feature type="region of interest" description="Disordered" evidence="2">
    <location>
        <begin position="627"/>
        <end position="718"/>
    </location>
</feature>
<protein>
    <submittedName>
        <fullName evidence="4">Phosphatidylinositol-4-phosphate 5-kinase</fullName>
        <ecNumber evidence="4">2.7.1.68</ecNumber>
    </submittedName>
</protein>
<dbReference type="PROSITE" id="PS51455">
    <property type="entry name" value="PIPK"/>
    <property type="match status" value="1"/>
</dbReference>